<evidence type="ECO:0008006" key="4">
    <source>
        <dbReference type="Google" id="ProtNLM"/>
    </source>
</evidence>
<dbReference type="AlphaFoldDB" id="A0AAI8YT44"/>
<dbReference type="PANTHER" id="PTHR35896">
    <property type="entry name" value="IG-LIKE DOMAIN-CONTAINING PROTEIN"/>
    <property type="match status" value="1"/>
</dbReference>
<accession>A0AAI8YT44</accession>
<protein>
    <recommendedName>
        <fullName evidence="4">Glycosyl transferase CAP10 domain-containing protein</fullName>
    </recommendedName>
</protein>
<keyword evidence="1" id="KW-0812">Transmembrane</keyword>
<sequence length="306" mass="35234">MLSSSVPVKATIFSEWHDSRLVPWKHFVPIQNHFEDIWGVLDYFLPGCLLDPGHDTSSSTGKQDCAGHDGVAERIGLDGSQWAQQTLRKDDMILVLMTQEIDQTPLLMGQHVDDLSGDEKERLQDRGLDNRVFRRFKLLLVTVWALFALWGAIDLGRRVVHVLVMRVPLLAQVENPCAGCGETFEESISRGCKYDWVVGQWQQPHCVDEDLDNEFREVAIFNASWPLYFDSEGKEPVPLDVLLNIPFPTVWQTRGYHFWHCIFTWRKEWRAFTMQKSTLDPYVSGEKHVMHCADVLIGNQRLDEIP</sequence>
<keyword evidence="3" id="KW-1185">Reference proteome</keyword>
<dbReference type="PANTHER" id="PTHR35896:SF3">
    <property type="entry name" value="MAJOR FACILITATOR SUPERFAMILY TRANSPORTER"/>
    <property type="match status" value="1"/>
</dbReference>
<dbReference type="EMBL" id="CAVMBE010000005">
    <property type="protein sequence ID" value="CAK3840860.1"/>
    <property type="molecule type" value="Genomic_DNA"/>
</dbReference>
<name>A0AAI8YT44_9PEZI</name>
<organism evidence="2 3">
    <name type="scientific">Lecanosticta acicola</name>
    <dbReference type="NCBI Taxonomy" id="111012"/>
    <lineage>
        <taxon>Eukaryota</taxon>
        <taxon>Fungi</taxon>
        <taxon>Dikarya</taxon>
        <taxon>Ascomycota</taxon>
        <taxon>Pezizomycotina</taxon>
        <taxon>Dothideomycetes</taxon>
        <taxon>Dothideomycetidae</taxon>
        <taxon>Mycosphaerellales</taxon>
        <taxon>Mycosphaerellaceae</taxon>
        <taxon>Lecanosticta</taxon>
    </lineage>
</organism>
<reference evidence="2" key="1">
    <citation type="submission" date="2023-11" db="EMBL/GenBank/DDBJ databases">
        <authorList>
            <person name="Alioto T."/>
            <person name="Alioto T."/>
            <person name="Gomez Garrido J."/>
        </authorList>
    </citation>
    <scope>NUCLEOTIDE SEQUENCE</scope>
</reference>
<feature type="transmembrane region" description="Helical" evidence="1">
    <location>
        <begin position="136"/>
        <end position="153"/>
    </location>
</feature>
<evidence type="ECO:0000313" key="3">
    <source>
        <dbReference type="Proteomes" id="UP001296104"/>
    </source>
</evidence>
<evidence type="ECO:0000313" key="2">
    <source>
        <dbReference type="EMBL" id="CAK3840860.1"/>
    </source>
</evidence>
<proteinExistence type="predicted"/>
<keyword evidence="1" id="KW-0472">Membrane</keyword>
<comment type="caution">
    <text evidence="2">The sequence shown here is derived from an EMBL/GenBank/DDBJ whole genome shotgun (WGS) entry which is preliminary data.</text>
</comment>
<dbReference type="InterPro" id="IPR053008">
    <property type="entry name" value="Phomopsin_biosynth_assoc"/>
</dbReference>
<dbReference type="Proteomes" id="UP001296104">
    <property type="component" value="Unassembled WGS sequence"/>
</dbReference>
<evidence type="ECO:0000256" key="1">
    <source>
        <dbReference type="SAM" id="Phobius"/>
    </source>
</evidence>
<gene>
    <name evidence="2" type="ORF">LECACI_7A001495</name>
</gene>
<keyword evidence="1" id="KW-1133">Transmembrane helix</keyword>